<comment type="similarity">
    <text evidence="2">Belongs to the GDT1 family.</text>
</comment>
<dbReference type="AlphaFoldDB" id="A0A554N979"/>
<dbReference type="PANTHER" id="PTHR12608">
    <property type="entry name" value="TRANSMEMBRANE PROTEIN HTP-1 RELATED"/>
    <property type="match status" value="1"/>
</dbReference>
<dbReference type="Proteomes" id="UP000319894">
    <property type="component" value="Unassembled WGS sequence"/>
</dbReference>
<name>A0A554N979_9EURY</name>
<protein>
    <submittedName>
        <fullName evidence="7">UPF0016 domain-containing protein</fullName>
    </submittedName>
</protein>
<dbReference type="GO" id="GO:0016020">
    <property type="term" value="C:membrane"/>
    <property type="evidence" value="ECO:0007669"/>
    <property type="project" value="UniProtKB-SubCell"/>
</dbReference>
<sequence length="224" mass="23484">MAGWLEILVAAATLQLLVLPGEKVQMIIAGLSTKYNPYVVVAGAGTAFAGWTALEVAFGEALQAALPGVYLDAITGGLFLLFGLLLVRTALHVDADGGGERVATDGGEVRPTAGLASISERVPDRYHGFISAFSVSAFGEFGDKTQLVTIGLAVQYGAHPAIWAGEMLAIIPVSLVNALVFHRSAHRLTATRRKYIYLGSAALFLLFAADTAAVYLLGHGFLPV</sequence>
<dbReference type="PANTHER" id="PTHR12608:SF1">
    <property type="entry name" value="TRANSMEMBRANE PROTEIN 165"/>
    <property type="match status" value="1"/>
</dbReference>
<keyword evidence="8" id="KW-1185">Reference proteome</keyword>
<evidence type="ECO:0000256" key="6">
    <source>
        <dbReference type="SAM" id="Phobius"/>
    </source>
</evidence>
<evidence type="ECO:0000256" key="4">
    <source>
        <dbReference type="ARBA" id="ARBA00022989"/>
    </source>
</evidence>
<evidence type="ECO:0000256" key="2">
    <source>
        <dbReference type="ARBA" id="ARBA00009190"/>
    </source>
</evidence>
<evidence type="ECO:0000256" key="5">
    <source>
        <dbReference type="ARBA" id="ARBA00023136"/>
    </source>
</evidence>
<dbReference type="EMBL" id="QMDX01000005">
    <property type="protein sequence ID" value="TSD13909.1"/>
    <property type="molecule type" value="Genomic_DNA"/>
</dbReference>
<feature type="transmembrane region" description="Helical" evidence="6">
    <location>
        <begin position="195"/>
        <end position="218"/>
    </location>
</feature>
<evidence type="ECO:0000256" key="1">
    <source>
        <dbReference type="ARBA" id="ARBA00004141"/>
    </source>
</evidence>
<keyword evidence="4 6" id="KW-1133">Transmembrane helix</keyword>
<dbReference type="OrthoDB" id="85362at2157"/>
<dbReference type="RefSeq" id="WP_144261957.1">
    <property type="nucleotide sequence ID" value="NZ_QMDX01000005.1"/>
</dbReference>
<evidence type="ECO:0000256" key="3">
    <source>
        <dbReference type="ARBA" id="ARBA00022692"/>
    </source>
</evidence>
<organism evidence="7 8">
    <name type="scientific">Haloglomus irregulare</name>
    <dbReference type="NCBI Taxonomy" id="2234134"/>
    <lineage>
        <taxon>Archaea</taxon>
        <taxon>Methanobacteriati</taxon>
        <taxon>Methanobacteriota</taxon>
        <taxon>Stenosarchaea group</taxon>
        <taxon>Halobacteria</taxon>
        <taxon>Halobacteriales</taxon>
        <taxon>Natronomonadaceae</taxon>
        <taxon>Haloglomus</taxon>
    </lineage>
</organism>
<dbReference type="Pfam" id="PF01169">
    <property type="entry name" value="GDT1"/>
    <property type="match status" value="2"/>
</dbReference>
<evidence type="ECO:0000313" key="7">
    <source>
        <dbReference type="EMBL" id="TSD13909.1"/>
    </source>
</evidence>
<accession>A0A554N979</accession>
<dbReference type="InterPro" id="IPR001727">
    <property type="entry name" value="GDT1-like"/>
</dbReference>
<reference evidence="7 8" key="1">
    <citation type="submission" date="2018-06" db="EMBL/GenBank/DDBJ databases">
        <title>Natronomonas sp. F16-60 a new haloarchaeon isolated from a solar saltern of Isla Cristina, Huelva, Spain.</title>
        <authorList>
            <person name="Duran-Viseras A."/>
            <person name="Sanchez-Porro C."/>
            <person name="Ventosa A."/>
        </authorList>
    </citation>
    <scope>NUCLEOTIDE SEQUENCE [LARGE SCALE GENOMIC DNA]</scope>
    <source>
        <strain evidence="7 8">F16-60</strain>
    </source>
</reference>
<keyword evidence="5 6" id="KW-0472">Membrane</keyword>
<keyword evidence="3 6" id="KW-0812">Transmembrane</keyword>
<feature type="transmembrane region" description="Helical" evidence="6">
    <location>
        <begin position="161"/>
        <end position="183"/>
    </location>
</feature>
<evidence type="ECO:0000313" key="8">
    <source>
        <dbReference type="Proteomes" id="UP000319894"/>
    </source>
</evidence>
<dbReference type="GO" id="GO:0046873">
    <property type="term" value="F:metal ion transmembrane transporter activity"/>
    <property type="evidence" value="ECO:0007669"/>
    <property type="project" value="InterPro"/>
</dbReference>
<comment type="caution">
    <text evidence="7">The sequence shown here is derived from an EMBL/GenBank/DDBJ whole genome shotgun (WGS) entry which is preliminary data.</text>
</comment>
<dbReference type="InParanoid" id="A0A554N979"/>
<feature type="transmembrane region" description="Helical" evidence="6">
    <location>
        <begin position="70"/>
        <end position="91"/>
    </location>
</feature>
<comment type="subcellular location">
    <subcellularLocation>
        <location evidence="1">Membrane</location>
        <topology evidence="1">Multi-pass membrane protein</topology>
    </subcellularLocation>
</comment>
<proteinExistence type="inferred from homology"/>
<gene>
    <name evidence="7" type="ORF">DP107_09675</name>
</gene>
<feature type="transmembrane region" description="Helical" evidence="6">
    <location>
        <begin position="37"/>
        <end position="58"/>
    </location>
</feature>